<dbReference type="HOGENOM" id="CLU_741066_0_0_2"/>
<dbReference type="Proteomes" id="UP000001431">
    <property type="component" value="Chromosome"/>
</dbReference>
<accession>A3MU92</accession>
<dbReference type="EMBL" id="CP000561">
    <property type="protein sequence ID" value="ABO08209.1"/>
    <property type="molecule type" value="Genomic_DNA"/>
</dbReference>
<protein>
    <submittedName>
        <fullName evidence="1">Uncharacterized protein</fullName>
    </submittedName>
</protein>
<name>A3MU92_PYRCJ</name>
<dbReference type="STRING" id="410359.Pcal_0783"/>
<dbReference type="OrthoDB" id="26686at2157"/>
<gene>
    <name evidence="1" type="ordered locus">Pcal_0783</name>
</gene>
<evidence type="ECO:0000313" key="2">
    <source>
        <dbReference type="Proteomes" id="UP000001431"/>
    </source>
</evidence>
<reference evidence="1" key="1">
    <citation type="submission" date="2007-02" db="EMBL/GenBank/DDBJ databases">
        <title>Complete sequence of Pyrobaculum calidifontis JCM 11548.</title>
        <authorList>
            <consortium name="US DOE Joint Genome Institute"/>
            <person name="Copeland A."/>
            <person name="Lucas S."/>
            <person name="Lapidus A."/>
            <person name="Barry K."/>
            <person name="Glavina del Rio T."/>
            <person name="Dalin E."/>
            <person name="Tice H."/>
            <person name="Pitluck S."/>
            <person name="Chain P."/>
            <person name="Malfatti S."/>
            <person name="Shin M."/>
            <person name="Vergez L."/>
            <person name="Schmutz J."/>
            <person name="Larimer F."/>
            <person name="Land M."/>
            <person name="Hauser L."/>
            <person name="Kyrpides N."/>
            <person name="Mikhailova N."/>
            <person name="Cozen A.E."/>
            <person name="Fitz-Gibbon S.T."/>
            <person name="House C.H."/>
            <person name="Saltikov C."/>
            <person name="Lowe T.M."/>
            <person name="Richardson P."/>
        </authorList>
    </citation>
    <scope>NUCLEOTIDE SEQUENCE [LARGE SCALE GENOMIC DNA]</scope>
    <source>
        <strain evidence="1">JCM 11548</strain>
    </source>
</reference>
<keyword evidence="2" id="KW-1185">Reference proteome</keyword>
<dbReference type="KEGG" id="pcl:Pcal_0783"/>
<dbReference type="RefSeq" id="WP_011849467.1">
    <property type="nucleotide sequence ID" value="NC_009073.1"/>
</dbReference>
<dbReference type="AlphaFoldDB" id="A3MU92"/>
<organism evidence="1 2">
    <name type="scientific">Pyrobaculum calidifontis (strain DSM 21063 / JCM 11548 / VA1)</name>
    <dbReference type="NCBI Taxonomy" id="410359"/>
    <lineage>
        <taxon>Archaea</taxon>
        <taxon>Thermoproteota</taxon>
        <taxon>Thermoprotei</taxon>
        <taxon>Thermoproteales</taxon>
        <taxon>Thermoproteaceae</taxon>
        <taxon>Pyrobaculum</taxon>
    </lineage>
</organism>
<sequence>MWLSDVAKAAEIIRRGGFKAITHGGVAHADDTIAAALLHRAGAEAIYRLNEAEEALAVEGDVMLFDIGDSFAARLPQRFVVLDHHGVGDPAEEPSSVVQVALAVGARAGPLVQTLINFVDLFDRFGPSAKRWAGPYGNSLNNGLAKYFGDATPKGLVKEEKFLSLVADAFYSTLDVDLTAFGEAFRVAEKLKAADLAERFPRTFHLLRLMLQAARDPLPTSMSKEALETGFGIDFGSYALLAVPELEPYIVRGLESHFSEARRAAETAERGRYTVVKGPMTAVAVEDHVPPGPLYNALLDLGVLNGPAFIVVKDRRNPGAYTLWRPDKFAKEIDFRRLEGDRVVFKHASGFLAVVKAESAEEAAKYAMSIWTSSTT</sequence>
<proteinExistence type="predicted"/>
<dbReference type="GeneID" id="4909860"/>
<dbReference type="eggNOG" id="arCOG05494">
    <property type="taxonomic scope" value="Archaea"/>
</dbReference>
<evidence type="ECO:0000313" key="1">
    <source>
        <dbReference type="EMBL" id="ABO08209.1"/>
    </source>
</evidence>